<evidence type="ECO:0000313" key="2">
    <source>
        <dbReference type="Proteomes" id="UP000244934"/>
    </source>
</evidence>
<reference evidence="2" key="1">
    <citation type="submission" date="2018-03" db="EMBL/GenBank/DDBJ databases">
        <authorList>
            <person name="Navarro De La Torre S."/>
        </authorList>
    </citation>
    <scope>NUCLEOTIDE SEQUENCE [LARGE SCALE GENOMIC DNA]</scope>
    <source>
        <strain evidence="2">EAod3</strain>
    </source>
</reference>
<dbReference type="Gene3D" id="2.60.120.10">
    <property type="entry name" value="Jelly Rolls"/>
    <property type="match status" value="1"/>
</dbReference>
<protein>
    <submittedName>
        <fullName evidence="1">Uncharacterized protein</fullName>
    </submittedName>
</protein>
<dbReference type="SUPFAM" id="SSF51182">
    <property type="entry name" value="RmlC-like cupins"/>
    <property type="match status" value="1"/>
</dbReference>
<proteinExistence type="predicted"/>
<keyword evidence="2" id="KW-1185">Reference proteome</keyword>
<sequence length="171" mass="19064">MTPKEKVACQRHVSRETSLMLKRWHHVPASSMNGTGRFGTKGHYGGSHNKTRVRLMHVTRLYSGEDGESHFEDLQIEVGGDAEIGKLSVRIPTTGLVFRETAADYNYGWHNAPQRQYILMLDGSVDITVGSGETRRLNTGDILLCEDTTGRGHVSRAVEGKPRRSVFVTLE</sequence>
<dbReference type="AlphaFoldDB" id="A0A2R8CI40"/>
<evidence type="ECO:0000313" key="1">
    <source>
        <dbReference type="EMBL" id="SPJ32556.1"/>
    </source>
</evidence>
<accession>A0A2R8CI40</accession>
<dbReference type="Proteomes" id="UP000244934">
    <property type="component" value="Unassembled WGS sequence"/>
</dbReference>
<dbReference type="EMBL" id="ONZI01000001">
    <property type="protein sequence ID" value="SPJ32556.1"/>
    <property type="molecule type" value="Genomic_DNA"/>
</dbReference>
<gene>
    <name evidence="1" type="ORF">KSP9073_00557</name>
</gene>
<dbReference type="InterPro" id="IPR011051">
    <property type="entry name" value="RmlC_Cupin_sf"/>
</dbReference>
<organism evidence="1 2">
    <name type="scientific">Kushneria phyllosphaerae</name>
    <dbReference type="NCBI Taxonomy" id="2100822"/>
    <lineage>
        <taxon>Bacteria</taxon>
        <taxon>Pseudomonadati</taxon>
        <taxon>Pseudomonadota</taxon>
        <taxon>Gammaproteobacteria</taxon>
        <taxon>Oceanospirillales</taxon>
        <taxon>Halomonadaceae</taxon>
        <taxon>Kushneria</taxon>
    </lineage>
</organism>
<name>A0A2R8CI40_9GAMM</name>
<dbReference type="InterPro" id="IPR014710">
    <property type="entry name" value="RmlC-like_jellyroll"/>
</dbReference>